<dbReference type="EMBL" id="PYAX01000006">
    <property type="protein sequence ID" value="PSL54547.1"/>
    <property type="molecule type" value="Genomic_DNA"/>
</dbReference>
<dbReference type="AlphaFoldDB" id="A0A2P8I7Y1"/>
<gene>
    <name evidence="2" type="ORF">B0I31_10661</name>
</gene>
<name>A0A2P8I7Y1_SACCR</name>
<evidence type="ECO:0000256" key="1">
    <source>
        <dbReference type="SAM" id="Phobius"/>
    </source>
</evidence>
<sequence length="145" mass="15901">MRAMTACGTLGVVQRLALVVRRIDRSRGRYRWLWSVPAVLILVLTARVVSTDPVGYGVPFWPFANGSDRVEQQVMGQVTSVARAINRLDAVPSALAAEGVEVLEARAGVGTMWMRVRLHVPDGTRCREVTVLGDGVQVNSRRVDC</sequence>
<keyword evidence="1" id="KW-0812">Transmembrane</keyword>
<keyword evidence="1" id="KW-0472">Membrane</keyword>
<evidence type="ECO:0000313" key="3">
    <source>
        <dbReference type="Proteomes" id="UP000241118"/>
    </source>
</evidence>
<reference evidence="2 3" key="1">
    <citation type="submission" date="2018-03" db="EMBL/GenBank/DDBJ databases">
        <title>Genomic Encyclopedia of Type Strains, Phase III (KMG-III): the genomes of soil and plant-associated and newly described type strains.</title>
        <authorList>
            <person name="Whitman W."/>
        </authorList>
    </citation>
    <scope>NUCLEOTIDE SEQUENCE [LARGE SCALE GENOMIC DNA]</scope>
    <source>
        <strain evidence="2 3">CGMCC 4.7097</strain>
    </source>
</reference>
<dbReference type="Proteomes" id="UP000241118">
    <property type="component" value="Unassembled WGS sequence"/>
</dbReference>
<accession>A0A2P8I7Y1</accession>
<protein>
    <submittedName>
        <fullName evidence="2">Uncharacterized protein</fullName>
    </submittedName>
</protein>
<keyword evidence="3" id="KW-1185">Reference proteome</keyword>
<comment type="caution">
    <text evidence="2">The sequence shown here is derived from an EMBL/GenBank/DDBJ whole genome shotgun (WGS) entry which is preliminary data.</text>
</comment>
<evidence type="ECO:0000313" key="2">
    <source>
        <dbReference type="EMBL" id="PSL54547.1"/>
    </source>
</evidence>
<keyword evidence="1" id="KW-1133">Transmembrane helix</keyword>
<feature type="transmembrane region" description="Helical" evidence="1">
    <location>
        <begin position="32"/>
        <end position="50"/>
    </location>
</feature>
<proteinExistence type="predicted"/>
<organism evidence="2 3">
    <name type="scientific">Saccharothrix carnea</name>
    <dbReference type="NCBI Taxonomy" id="1280637"/>
    <lineage>
        <taxon>Bacteria</taxon>
        <taxon>Bacillati</taxon>
        <taxon>Actinomycetota</taxon>
        <taxon>Actinomycetes</taxon>
        <taxon>Pseudonocardiales</taxon>
        <taxon>Pseudonocardiaceae</taxon>
        <taxon>Saccharothrix</taxon>
    </lineage>
</organism>